<feature type="signal peptide" evidence="1">
    <location>
        <begin position="1"/>
        <end position="15"/>
    </location>
</feature>
<reference evidence="2 3" key="1">
    <citation type="submission" date="2019-03" db="EMBL/GenBank/DDBJ databases">
        <title>First draft genome of Liparis tanakae, snailfish: a comprehensive survey of snailfish specific genes.</title>
        <authorList>
            <person name="Kim W."/>
            <person name="Song I."/>
            <person name="Jeong J.-H."/>
            <person name="Kim D."/>
            <person name="Kim S."/>
            <person name="Ryu S."/>
            <person name="Song J.Y."/>
            <person name="Lee S.K."/>
        </authorList>
    </citation>
    <scope>NUCLEOTIDE SEQUENCE [LARGE SCALE GENOMIC DNA]</scope>
    <source>
        <tissue evidence="2">Muscle</tissue>
    </source>
</reference>
<proteinExistence type="predicted"/>
<evidence type="ECO:0000256" key="1">
    <source>
        <dbReference type="SAM" id="SignalP"/>
    </source>
</evidence>
<comment type="caution">
    <text evidence="2">The sequence shown here is derived from an EMBL/GenBank/DDBJ whole genome shotgun (WGS) entry which is preliminary data.</text>
</comment>
<dbReference type="AlphaFoldDB" id="A0A4Z2EBS8"/>
<gene>
    <name evidence="2" type="ORF">EYF80_063645</name>
</gene>
<name>A0A4Z2EBS8_9TELE</name>
<keyword evidence="1" id="KW-0732">Signal</keyword>
<evidence type="ECO:0000313" key="2">
    <source>
        <dbReference type="EMBL" id="TNN26218.1"/>
    </source>
</evidence>
<sequence>MQFFLSFFLSLSVYSAKDDNSENNGESAIVNVVYGASAALYGGDLRGCDTCHRHPSIVETFHPKTGNAKEIMKADAPRPLGSGTWTACHGSRHKETDPFINFV</sequence>
<accession>A0A4Z2EBS8</accession>
<keyword evidence="3" id="KW-1185">Reference proteome</keyword>
<protein>
    <submittedName>
        <fullName evidence="2">Uncharacterized protein</fullName>
    </submittedName>
</protein>
<organism evidence="2 3">
    <name type="scientific">Liparis tanakae</name>
    <name type="common">Tanaka's snailfish</name>
    <dbReference type="NCBI Taxonomy" id="230148"/>
    <lineage>
        <taxon>Eukaryota</taxon>
        <taxon>Metazoa</taxon>
        <taxon>Chordata</taxon>
        <taxon>Craniata</taxon>
        <taxon>Vertebrata</taxon>
        <taxon>Euteleostomi</taxon>
        <taxon>Actinopterygii</taxon>
        <taxon>Neopterygii</taxon>
        <taxon>Teleostei</taxon>
        <taxon>Neoteleostei</taxon>
        <taxon>Acanthomorphata</taxon>
        <taxon>Eupercaria</taxon>
        <taxon>Perciformes</taxon>
        <taxon>Cottioidei</taxon>
        <taxon>Cottales</taxon>
        <taxon>Liparidae</taxon>
        <taxon>Liparis</taxon>
    </lineage>
</organism>
<feature type="chain" id="PRO_5021209532" evidence="1">
    <location>
        <begin position="16"/>
        <end position="103"/>
    </location>
</feature>
<evidence type="ECO:0000313" key="3">
    <source>
        <dbReference type="Proteomes" id="UP000314294"/>
    </source>
</evidence>
<dbReference type="Proteomes" id="UP000314294">
    <property type="component" value="Unassembled WGS sequence"/>
</dbReference>
<dbReference type="EMBL" id="SRLO01010712">
    <property type="protein sequence ID" value="TNN26218.1"/>
    <property type="molecule type" value="Genomic_DNA"/>
</dbReference>